<protein>
    <submittedName>
        <fullName evidence="2">Uncharacterized protein</fullName>
    </submittedName>
</protein>
<keyword evidence="1" id="KW-0472">Membrane</keyword>
<name>A0ABY9ECW6_9GAMM</name>
<accession>A0ABY9ECW6</accession>
<dbReference type="Proteomes" id="UP001321520">
    <property type="component" value="Chromosome"/>
</dbReference>
<dbReference type="RefSeq" id="WP_301415754.1">
    <property type="nucleotide sequence ID" value="NZ_CP098023.1"/>
</dbReference>
<keyword evidence="3" id="KW-1185">Reference proteome</keyword>
<gene>
    <name evidence="2" type="ORF">M8T91_00315</name>
</gene>
<proteinExistence type="predicted"/>
<keyword evidence="1" id="KW-0812">Transmembrane</keyword>
<keyword evidence="1" id="KW-1133">Transmembrane helix</keyword>
<feature type="transmembrane region" description="Helical" evidence="1">
    <location>
        <begin position="53"/>
        <end position="72"/>
    </location>
</feature>
<organism evidence="2 3">
    <name type="scientific">Microbulbifer spongiae</name>
    <dbReference type="NCBI Taxonomy" id="2944933"/>
    <lineage>
        <taxon>Bacteria</taxon>
        <taxon>Pseudomonadati</taxon>
        <taxon>Pseudomonadota</taxon>
        <taxon>Gammaproteobacteria</taxon>
        <taxon>Cellvibrionales</taxon>
        <taxon>Microbulbiferaceae</taxon>
        <taxon>Microbulbifer</taxon>
    </lineage>
</organism>
<dbReference type="EMBL" id="CP098023">
    <property type="protein sequence ID" value="WKD49908.1"/>
    <property type="molecule type" value="Genomic_DNA"/>
</dbReference>
<evidence type="ECO:0000313" key="2">
    <source>
        <dbReference type="EMBL" id="WKD49908.1"/>
    </source>
</evidence>
<sequence>MRNLFDRFSRSRKARYTTGVVGLVIAVPFLLWGIFGAMGVVPSLQAVFGISGLRIPAAITIFGLLIAAVGFWDYGDN</sequence>
<evidence type="ECO:0000256" key="1">
    <source>
        <dbReference type="SAM" id="Phobius"/>
    </source>
</evidence>
<feature type="transmembrane region" description="Helical" evidence="1">
    <location>
        <begin position="20"/>
        <end position="41"/>
    </location>
</feature>
<reference evidence="2 3" key="1">
    <citation type="submission" date="2022-05" db="EMBL/GenBank/DDBJ databases">
        <title>Microbulbifer sp. nov., isolated from sponge.</title>
        <authorList>
            <person name="Gao L."/>
        </authorList>
    </citation>
    <scope>NUCLEOTIDE SEQUENCE [LARGE SCALE GENOMIC DNA]</scope>
    <source>
        <strain evidence="2 3">MI-G</strain>
    </source>
</reference>
<evidence type="ECO:0000313" key="3">
    <source>
        <dbReference type="Proteomes" id="UP001321520"/>
    </source>
</evidence>